<proteinExistence type="predicted"/>
<feature type="coiled-coil region" evidence="1">
    <location>
        <begin position="27"/>
        <end position="92"/>
    </location>
</feature>
<keyword evidence="1" id="KW-0175">Coiled coil</keyword>
<accession>A0A9X2M8P5</accession>
<evidence type="ECO:0000256" key="1">
    <source>
        <dbReference type="SAM" id="Coils"/>
    </source>
</evidence>
<protein>
    <submittedName>
        <fullName evidence="2">Phage scaffolding protein</fullName>
    </submittedName>
</protein>
<dbReference type="EMBL" id="JANKBY010000004">
    <property type="protein sequence ID" value="MCR1821292.1"/>
    <property type="molecule type" value="Genomic_DNA"/>
</dbReference>
<dbReference type="AlphaFoldDB" id="A0A9X2M8P5"/>
<sequence length="221" mass="24546">MKLIDILKAQGVTDEQINKITASMKENKVYETSLENADERYSKMKAKKEDFEEQLKTANDTITDLKKNNADNETLQNTIKTHEATIATLQKEAETKDFNYALDTALKESKCKNTKALKALLNMEVIKVNGDKVEGLEDQLKTLKESDSYLFDVVEEPVNGNQGGLAGLFTGAPGKPSNLNLFGSKTTHEGDFGKALAQQGRPQVSDGQEVIDSDYFFKNNK</sequence>
<evidence type="ECO:0000313" key="2">
    <source>
        <dbReference type="EMBL" id="MCR1821292.1"/>
    </source>
</evidence>
<evidence type="ECO:0000313" key="3">
    <source>
        <dbReference type="Proteomes" id="UP001140817"/>
    </source>
</evidence>
<dbReference type="RefSeq" id="WP_257559946.1">
    <property type="nucleotide sequence ID" value="NZ_JANKBY010000004.1"/>
</dbReference>
<dbReference type="Pfam" id="PF06810">
    <property type="entry name" value="Phage_scaffold"/>
    <property type="match status" value="1"/>
</dbReference>
<comment type="caution">
    <text evidence="2">The sequence shown here is derived from an EMBL/GenBank/DDBJ whole genome shotgun (WGS) entry which is preliminary data.</text>
</comment>
<dbReference type="Proteomes" id="UP001140817">
    <property type="component" value="Unassembled WGS sequence"/>
</dbReference>
<name>A0A9X2M8P5_9FIRM</name>
<organism evidence="2 3">
    <name type="scientific">Terrisporobacter muris</name>
    <dbReference type="NCBI Taxonomy" id="2963284"/>
    <lineage>
        <taxon>Bacteria</taxon>
        <taxon>Bacillati</taxon>
        <taxon>Bacillota</taxon>
        <taxon>Clostridia</taxon>
        <taxon>Peptostreptococcales</taxon>
        <taxon>Peptostreptococcaceae</taxon>
        <taxon>Terrisporobacter</taxon>
    </lineage>
</organism>
<reference evidence="2" key="1">
    <citation type="submission" date="2022-07" db="EMBL/GenBank/DDBJ databases">
        <title>Enhanced cultured diversity of the mouse gut microbiota enables custom-made synthetic communities.</title>
        <authorList>
            <person name="Afrizal A."/>
        </authorList>
    </citation>
    <scope>NUCLEOTIDE SEQUENCE</scope>
    <source>
        <strain evidence="2">DSM 29186</strain>
    </source>
</reference>
<gene>
    <name evidence="2" type="ORF">NSA58_00700</name>
</gene>
<keyword evidence="3" id="KW-1185">Reference proteome</keyword>
<dbReference type="InterPro" id="IPR009636">
    <property type="entry name" value="SCAF"/>
</dbReference>